<dbReference type="SUPFAM" id="SSF75712">
    <property type="entry name" value="Rad50 coiled-coil Zn hook"/>
    <property type="match status" value="1"/>
</dbReference>
<dbReference type="InterPro" id="IPR013134">
    <property type="entry name" value="Zn_hook_RAD50"/>
</dbReference>
<evidence type="ECO:0000313" key="16">
    <source>
        <dbReference type="EMBL" id="BAJ64342.1"/>
    </source>
</evidence>
<dbReference type="Pfam" id="PF04423">
    <property type="entry name" value="Rad50_zn_hook"/>
    <property type="match status" value="1"/>
</dbReference>
<accession>E8MYK6</accession>
<dbReference type="InterPro" id="IPR038729">
    <property type="entry name" value="Rad50/SbcC_AAA"/>
</dbReference>
<keyword evidence="7" id="KW-0378">Hydrolase</keyword>
<evidence type="ECO:0000256" key="11">
    <source>
        <dbReference type="ARBA" id="ARBA00023204"/>
    </source>
</evidence>
<keyword evidence="17" id="KW-1185">Reference proteome</keyword>
<dbReference type="Gene3D" id="3.40.50.300">
    <property type="entry name" value="P-loop containing nucleotide triphosphate hydrolases"/>
    <property type="match status" value="2"/>
</dbReference>
<evidence type="ECO:0000256" key="7">
    <source>
        <dbReference type="ARBA" id="ARBA00022801"/>
    </source>
</evidence>
<evidence type="ECO:0000256" key="9">
    <source>
        <dbReference type="ARBA" id="ARBA00022840"/>
    </source>
</evidence>
<keyword evidence="4 12" id="KW-0479">Metal-binding</keyword>
<dbReference type="KEGG" id="atm:ANT_23160"/>
<dbReference type="Proteomes" id="UP000008922">
    <property type="component" value="Chromosome"/>
</dbReference>
<dbReference type="GO" id="GO:0016887">
    <property type="term" value="F:ATP hydrolysis activity"/>
    <property type="evidence" value="ECO:0007669"/>
    <property type="project" value="InterPro"/>
</dbReference>
<dbReference type="GO" id="GO:0006302">
    <property type="term" value="P:double-strand break repair"/>
    <property type="evidence" value="ECO:0007669"/>
    <property type="project" value="InterPro"/>
</dbReference>
<evidence type="ECO:0000256" key="14">
    <source>
        <dbReference type="SAM" id="MobiDB-lite"/>
    </source>
</evidence>
<dbReference type="HOGENOM" id="CLU_004785_0_2_0"/>
<evidence type="ECO:0000256" key="6">
    <source>
        <dbReference type="ARBA" id="ARBA00022763"/>
    </source>
</evidence>
<feature type="domain" description="Zinc-hook" evidence="15">
    <location>
        <begin position="379"/>
        <end position="477"/>
    </location>
</feature>
<keyword evidence="8 12" id="KW-0862">Zinc</keyword>
<evidence type="ECO:0000256" key="13">
    <source>
        <dbReference type="SAM" id="Coils"/>
    </source>
</evidence>
<feature type="binding site" evidence="12">
    <location>
        <position position="428"/>
    </location>
    <ligand>
        <name>Zn(2+)</name>
        <dbReference type="ChEBI" id="CHEBI:29105"/>
    </ligand>
</feature>
<dbReference type="Gene3D" id="1.10.287.510">
    <property type="entry name" value="Helix hairpin bin"/>
    <property type="match status" value="1"/>
</dbReference>
<dbReference type="RefSeq" id="WP_013560709.1">
    <property type="nucleotide sequence ID" value="NC_014960.1"/>
</dbReference>
<sequence length="852" mass="98744">MIPKRLFIEGFLSYRQPVEVDLENLSLACISGSNGAGKSSLLDAITWVLFGKARARDDALINSTSERAAVQFIFEFEKETYRVTRVKPRNKTTVLEFWVLDSQSHQWTPLTKASLTATEQTIRSVLRMDYETFVNASFFLQGGADRFAQQNPAERKKILSSILGLEVWEEYRERVADVRKEVEVQEKSLARDLEEIEQELRQEPARKQALEQAQKQLQSLTQQREALEREFHTLERLKTALDEQKRLLDVLRKQDAEIVRRCEELSRKLAELEDRKALLEARLSEADLVDERFAEYQQIRQELERWEKLAAEYLRLEQQRSIPLQQIAAARAGLEQEKISLQQQAQKASKNALRLQELQTQIQEWQKRERDLEEKVQSRSEREAQMNSLKEELAHLNAENGQRLQQMNEIKERMERLSQASGALCPLCGQPLGEEERQNLIASLEQQGKQLGDTYRAVKARLKELQEQIQELQSTLTSLNLLEADWQSLKRQIEVGNAEVHRLQEDLAHWQQEGAVRLEDIERLLEEENYALEARKTLAELDAQILALGYEVQQHEACRKQVQSLAWVENALQEVQTARAQLQPLSQQIEETRQQLEAEQKKRSEHAEELHQAEEKYTADVSALPDLDEVEKNLRRKQLEENQQRDEVARARQWVQVLEQLKIQKQELTARRSILLQRLQRLSVLERACGKDGVPALLIEQALPQIEEHANQLLERLSSGLMSVRFSTQRALKTREEQKETLDIIISDSVGERPYEMFSGGEAFRINFAIRLALSRVLAHRSGARLQTLFIDEGFGSQDTEGRQRLIEAINQIRTEFECILVITHLEDMKDAFPARIEVEKTLNGSQVRVIQ</sequence>
<proteinExistence type="inferred from homology"/>
<protein>
    <recommendedName>
        <fullName evidence="3">Nuclease SbcCD subunit C</fullName>
    </recommendedName>
</protein>
<evidence type="ECO:0000256" key="2">
    <source>
        <dbReference type="ARBA" id="ARBA00011322"/>
    </source>
</evidence>
<dbReference type="EMBL" id="AP012029">
    <property type="protein sequence ID" value="BAJ64342.1"/>
    <property type="molecule type" value="Genomic_DNA"/>
</dbReference>
<keyword evidence="9" id="KW-0067">ATP-binding</keyword>
<evidence type="ECO:0000256" key="1">
    <source>
        <dbReference type="ARBA" id="ARBA00006930"/>
    </source>
</evidence>
<dbReference type="PANTHER" id="PTHR32114:SF2">
    <property type="entry name" value="ABC TRANSPORTER ABCH.3"/>
    <property type="match status" value="1"/>
</dbReference>
<feature type="coiled-coil region" evidence="13">
    <location>
        <begin position="448"/>
        <end position="513"/>
    </location>
</feature>
<dbReference type="PROSITE" id="PS51131">
    <property type="entry name" value="ZN_HOOK"/>
    <property type="match status" value="1"/>
</dbReference>
<evidence type="ECO:0000256" key="3">
    <source>
        <dbReference type="ARBA" id="ARBA00013368"/>
    </source>
</evidence>
<feature type="compositionally biased region" description="Basic and acidic residues" evidence="14">
    <location>
        <begin position="595"/>
        <end position="618"/>
    </location>
</feature>
<keyword evidence="5" id="KW-0547">Nucleotide-binding</keyword>
<keyword evidence="6" id="KW-0227">DNA damage</keyword>
<dbReference type="GO" id="GO:0046872">
    <property type="term" value="F:metal ion binding"/>
    <property type="evidence" value="ECO:0007669"/>
    <property type="project" value="UniProtKB-UniRule"/>
</dbReference>
<dbReference type="FunCoup" id="E8MYK6">
    <property type="interactions" value="42"/>
</dbReference>
<feature type="coiled-coil region" evidence="13">
    <location>
        <begin position="179"/>
        <end position="406"/>
    </location>
</feature>
<keyword evidence="10 13" id="KW-0175">Coiled coil</keyword>
<dbReference type="OrthoDB" id="9795626at2"/>
<feature type="region of interest" description="Disordered" evidence="14">
    <location>
        <begin position="595"/>
        <end position="622"/>
    </location>
</feature>
<evidence type="ECO:0000256" key="10">
    <source>
        <dbReference type="ARBA" id="ARBA00023054"/>
    </source>
</evidence>
<dbReference type="InParanoid" id="E8MYK6"/>
<comment type="similarity">
    <text evidence="1">Belongs to the SMC family. SbcC subfamily.</text>
</comment>
<evidence type="ECO:0000256" key="4">
    <source>
        <dbReference type="ARBA" id="ARBA00022723"/>
    </source>
</evidence>
<dbReference type="GO" id="GO:0005524">
    <property type="term" value="F:ATP binding"/>
    <property type="evidence" value="ECO:0007669"/>
    <property type="project" value="UniProtKB-KW"/>
</dbReference>
<evidence type="ECO:0000259" key="15">
    <source>
        <dbReference type="PROSITE" id="PS51131"/>
    </source>
</evidence>
<organism evidence="16 17">
    <name type="scientific">Anaerolinea thermophila (strain DSM 14523 / JCM 11388 / NBRC 100420 / UNI-1)</name>
    <dbReference type="NCBI Taxonomy" id="926569"/>
    <lineage>
        <taxon>Bacteria</taxon>
        <taxon>Bacillati</taxon>
        <taxon>Chloroflexota</taxon>
        <taxon>Anaerolineae</taxon>
        <taxon>Anaerolineales</taxon>
        <taxon>Anaerolineaceae</taxon>
        <taxon>Anaerolinea</taxon>
    </lineage>
</organism>
<evidence type="ECO:0000313" key="17">
    <source>
        <dbReference type="Proteomes" id="UP000008922"/>
    </source>
</evidence>
<dbReference type="InterPro" id="IPR027417">
    <property type="entry name" value="P-loop_NTPase"/>
</dbReference>
<dbReference type="Pfam" id="PF13476">
    <property type="entry name" value="AAA_23"/>
    <property type="match status" value="1"/>
</dbReference>
<evidence type="ECO:0000256" key="8">
    <source>
        <dbReference type="ARBA" id="ARBA00022833"/>
    </source>
</evidence>
<feature type="binding site" evidence="12">
    <location>
        <position position="425"/>
    </location>
    <ligand>
        <name>Zn(2+)</name>
        <dbReference type="ChEBI" id="CHEBI:29105"/>
    </ligand>
</feature>
<dbReference type="eggNOG" id="COG0419">
    <property type="taxonomic scope" value="Bacteria"/>
</dbReference>
<dbReference type="STRING" id="926569.ANT_23160"/>
<comment type="subunit">
    <text evidence="2">Heterodimer of SbcC and SbcD.</text>
</comment>
<dbReference type="AlphaFoldDB" id="E8MYK6"/>
<dbReference type="PANTHER" id="PTHR32114">
    <property type="entry name" value="ABC TRANSPORTER ABCH.3"/>
    <property type="match status" value="1"/>
</dbReference>
<reference evidence="16 17" key="1">
    <citation type="submission" date="2010-12" db="EMBL/GenBank/DDBJ databases">
        <title>Whole genome sequence of Anaerolinea thermophila UNI-1.</title>
        <authorList>
            <person name="Narita-Yamada S."/>
            <person name="Kishi E."/>
            <person name="Watanabe Y."/>
            <person name="Takasaki K."/>
            <person name="Ankai A."/>
            <person name="Oguchi A."/>
            <person name="Fukui S."/>
            <person name="Takahashi M."/>
            <person name="Yashiro I."/>
            <person name="Hosoyama A."/>
            <person name="Sekiguchi Y."/>
            <person name="Hanada S."/>
            <person name="Fujita N."/>
        </authorList>
    </citation>
    <scope>NUCLEOTIDE SEQUENCE [LARGE SCALE GENOMIC DNA]</scope>
    <source>
        <strain evidence="17">DSM 14523 / JCM 11388 / NBRC 100420 / UNI-1</strain>
    </source>
</reference>
<evidence type="ECO:0000256" key="12">
    <source>
        <dbReference type="PROSITE-ProRule" id="PRU00471"/>
    </source>
</evidence>
<dbReference type="SUPFAM" id="SSF52540">
    <property type="entry name" value="P-loop containing nucleoside triphosphate hydrolases"/>
    <property type="match status" value="1"/>
</dbReference>
<gene>
    <name evidence="16" type="primary">sbcC</name>
    <name evidence="16" type="ordered locus">ANT_23160</name>
</gene>
<name>E8MYK6_ANATU</name>
<keyword evidence="11" id="KW-0234">DNA repair</keyword>
<dbReference type="Pfam" id="PF13558">
    <property type="entry name" value="SbcC_Walker_B"/>
    <property type="match status" value="1"/>
</dbReference>
<evidence type="ECO:0000256" key="5">
    <source>
        <dbReference type="ARBA" id="ARBA00022741"/>
    </source>
</evidence>